<dbReference type="InterPro" id="IPR044817">
    <property type="entry name" value="SBP-like"/>
</dbReference>
<evidence type="ECO:0000256" key="2">
    <source>
        <dbReference type="ARBA" id="ARBA00022723"/>
    </source>
</evidence>
<evidence type="ECO:0000313" key="12">
    <source>
        <dbReference type="Proteomes" id="UP000436088"/>
    </source>
</evidence>
<keyword evidence="8" id="KW-0539">Nucleus</keyword>
<reference evidence="11" key="1">
    <citation type="submission" date="2019-09" db="EMBL/GenBank/DDBJ databases">
        <title>Draft genome information of white flower Hibiscus syriacus.</title>
        <authorList>
            <person name="Kim Y.-M."/>
        </authorList>
    </citation>
    <scope>NUCLEOTIDE SEQUENCE [LARGE SCALE GENOMIC DNA]</scope>
    <source>
        <strain evidence="11">YM2019G1</strain>
    </source>
</reference>
<feature type="domain" description="SBP-type" evidence="10">
    <location>
        <begin position="84"/>
        <end position="161"/>
    </location>
</feature>
<organism evidence="11 12">
    <name type="scientific">Hibiscus syriacus</name>
    <name type="common">Rose of Sharon</name>
    <dbReference type="NCBI Taxonomy" id="106335"/>
    <lineage>
        <taxon>Eukaryota</taxon>
        <taxon>Viridiplantae</taxon>
        <taxon>Streptophyta</taxon>
        <taxon>Embryophyta</taxon>
        <taxon>Tracheophyta</taxon>
        <taxon>Spermatophyta</taxon>
        <taxon>Magnoliopsida</taxon>
        <taxon>eudicotyledons</taxon>
        <taxon>Gunneridae</taxon>
        <taxon>Pentapetalae</taxon>
        <taxon>rosids</taxon>
        <taxon>malvids</taxon>
        <taxon>Malvales</taxon>
        <taxon>Malvaceae</taxon>
        <taxon>Malvoideae</taxon>
        <taxon>Hibiscus</taxon>
    </lineage>
</organism>
<dbReference type="PANTHER" id="PTHR31251:SF226">
    <property type="entry name" value="SQUAMOSA PROMOTER-BINDING-LIKE PROTEIN 6"/>
    <property type="match status" value="1"/>
</dbReference>
<name>A0A6A3BAE3_HIBSY</name>
<dbReference type="EMBL" id="VEPZ02000879">
    <property type="protein sequence ID" value="KAE8713161.1"/>
    <property type="molecule type" value="Genomic_DNA"/>
</dbReference>
<gene>
    <name evidence="11" type="ORF">F3Y22_tig00110213pilonHSYRG00039</name>
</gene>
<dbReference type="GO" id="GO:0003677">
    <property type="term" value="F:DNA binding"/>
    <property type="evidence" value="ECO:0007669"/>
    <property type="project" value="UniProtKB-KW"/>
</dbReference>
<evidence type="ECO:0000256" key="1">
    <source>
        <dbReference type="ARBA" id="ARBA00004123"/>
    </source>
</evidence>
<keyword evidence="2" id="KW-0479">Metal-binding</keyword>
<keyword evidence="12" id="KW-1185">Reference proteome</keyword>
<dbReference type="Pfam" id="PF03110">
    <property type="entry name" value="SBP"/>
    <property type="match status" value="1"/>
</dbReference>
<evidence type="ECO:0000256" key="3">
    <source>
        <dbReference type="ARBA" id="ARBA00022771"/>
    </source>
</evidence>
<sequence length="334" mass="37325">MESTSVSVDRAHGNGFGLNDRLRWFFHQLVHRVTQRLKFGQRSTSRVHQQLLVLVGLQPSQVRVSSSSGSGKKPRGGIVQSALPPRCQVEGCKVDLSDAKAYYSRHKVCSMHSKAPKVIVAGLEQRFCQQCSRFHQLPEFDQEKRSCRRRLAGHNERRRKPPLGSLLSSRYGRLSSSITESGNRGGSFIMDFTAYPRLSRRDVWPPSRSSEHVSVNQNTATGWVPHPWQNNSESPSSNFFLQGTPAETGFSSAGIPSGECLTGVVDSNRALFCNNSGSSSHEIPPHFGLEQFSEPVNSQFSGGLQLSHQSRRQYMELEPSDMDNTSMQHIRRTL</sequence>
<comment type="subcellular location">
    <subcellularLocation>
        <location evidence="1">Nucleus</location>
    </subcellularLocation>
</comment>
<evidence type="ECO:0000313" key="11">
    <source>
        <dbReference type="EMBL" id="KAE8713161.1"/>
    </source>
</evidence>
<proteinExistence type="predicted"/>
<dbReference type="Gene3D" id="4.10.1100.10">
    <property type="entry name" value="Transcription factor, SBP-box domain"/>
    <property type="match status" value="1"/>
</dbReference>
<comment type="caution">
    <text evidence="11">The sequence shown here is derived from an EMBL/GenBank/DDBJ whole genome shotgun (WGS) entry which is preliminary data.</text>
</comment>
<dbReference type="PROSITE" id="PS51141">
    <property type="entry name" value="ZF_SBP"/>
    <property type="match status" value="1"/>
</dbReference>
<dbReference type="AlphaFoldDB" id="A0A6A3BAE3"/>
<dbReference type="InterPro" id="IPR036893">
    <property type="entry name" value="SBP_sf"/>
</dbReference>
<accession>A0A6A3BAE3</accession>
<keyword evidence="7" id="KW-0804">Transcription</keyword>
<evidence type="ECO:0000256" key="4">
    <source>
        <dbReference type="ARBA" id="ARBA00022833"/>
    </source>
</evidence>
<keyword evidence="6" id="KW-0238">DNA-binding</keyword>
<evidence type="ECO:0000256" key="9">
    <source>
        <dbReference type="PROSITE-ProRule" id="PRU00470"/>
    </source>
</evidence>
<dbReference type="InterPro" id="IPR004333">
    <property type="entry name" value="SBP_dom"/>
</dbReference>
<dbReference type="FunFam" id="4.10.1100.10:FF:000001">
    <property type="entry name" value="Squamosa promoter-binding-like protein 14"/>
    <property type="match status" value="1"/>
</dbReference>
<evidence type="ECO:0000256" key="5">
    <source>
        <dbReference type="ARBA" id="ARBA00023015"/>
    </source>
</evidence>
<evidence type="ECO:0000256" key="6">
    <source>
        <dbReference type="ARBA" id="ARBA00023125"/>
    </source>
</evidence>
<dbReference type="Proteomes" id="UP000436088">
    <property type="component" value="Unassembled WGS sequence"/>
</dbReference>
<evidence type="ECO:0000259" key="10">
    <source>
        <dbReference type="PROSITE" id="PS51141"/>
    </source>
</evidence>
<keyword evidence="3 9" id="KW-0863">Zinc-finger</keyword>
<evidence type="ECO:0000256" key="8">
    <source>
        <dbReference type="ARBA" id="ARBA00023242"/>
    </source>
</evidence>
<keyword evidence="4" id="KW-0862">Zinc</keyword>
<dbReference type="PANTHER" id="PTHR31251">
    <property type="entry name" value="SQUAMOSA PROMOTER-BINDING-LIKE PROTEIN 4"/>
    <property type="match status" value="1"/>
</dbReference>
<evidence type="ECO:0000256" key="7">
    <source>
        <dbReference type="ARBA" id="ARBA00023163"/>
    </source>
</evidence>
<dbReference type="GO" id="GO:0008270">
    <property type="term" value="F:zinc ion binding"/>
    <property type="evidence" value="ECO:0007669"/>
    <property type="project" value="UniProtKB-KW"/>
</dbReference>
<dbReference type="GO" id="GO:0005634">
    <property type="term" value="C:nucleus"/>
    <property type="evidence" value="ECO:0007669"/>
    <property type="project" value="UniProtKB-SubCell"/>
</dbReference>
<protein>
    <submittedName>
        <fullName evidence="11">Squamosa promoter-binding-like protein 17</fullName>
    </submittedName>
</protein>
<dbReference type="SUPFAM" id="SSF103612">
    <property type="entry name" value="SBT domain"/>
    <property type="match status" value="1"/>
</dbReference>
<keyword evidence="5" id="KW-0805">Transcription regulation</keyword>